<dbReference type="InterPro" id="IPR001347">
    <property type="entry name" value="SIS_dom"/>
</dbReference>
<dbReference type="PANTHER" id="PTHR30514">
    <property type="entry name" value="GLUCOKINASE"/>
    <property type="match status" value="1"/>
</dbReference>
<evidence type="ECO:0000256" key="3">
    <source>
        <dbReference type="ARBA" id="ARBA00023163"/>
    </source>
</evidence>
<reference evidence="6" key="1">
    <citation type="journal article" date="2022" name="Int. J. Syst. Evol. Microbiol.">
        <title>Genome-based, phenotypic and chemotaxonomic classification of Faecalibacterium strains: proposal of three novel species Faecalibacterium duncaniae sp. nov., Faecalibacterium hattorii sp. nov. and Faecalibacterium gallinarum sp. nov. .</title>
        <authorList>
            <person name="Sakamoto M."/>
            <person name="Sakurai N."/>
            <person name="Tanno H."/>
            <person name="Iino T."/>
            <person name="Ohkuma M."/>
            <person name="Endo A."/>
        </authorList>
    </citation>
    <scope>NUCLEOTIDE SEQUENCE</scope>
    <source>
        <strain evidence="6">JCM 17207</strain>
    </source>
</reference>
<dbReference type="PROSITE" id="PS51071">
    <property type="entry name" value="HTH_RPIR"/>
    <property type="match status" value="1"/>
</dbReference>
<dbReference type="InterPro" id="IPR000281">
    <property type="entry name" value="HTH_RpiR"/>
</dbReference>
<accession>A0AA37N005</accession>
<feature type="domain" description="HTH rpiR-type" evidence="4">
    <location>
        <begin position="5"/>
        <end position="81"/>
    </location>
</feature>
<dbReference type="SUPFAM" id="SSF46689">
    <property type="entry name" value="Homeodomain-like"/>
    <property type="match status" value="1"/>
</dbReference>
<dbReference type="SUPFAM" id="SSF53697">
    <property type="entry name" value="SIS domain"/>
    <property type="match status" value="1"/>
</dbReference>
<dbReference type="Proteomes" id="UP001055185">
    <property type="component" value="Unassembled WGS sequence"/>
</dbReference>
<dbReference type="AlphaFoldDB" id="A0AA37N005"/>
<evidence type="ECO:0000259" key="4">
    <source>
        <dbReference type="PROSITE" id="PS51071"/>
    </source>
</evidence>
<dbReference type="InterPro" id="IPR009057">
    <property type="entry name" value="Homeodomain-like_sf"/>
</dbReference>
<dbReference type="InterPro" id="IPR036388">
    <property type="entry name" value="WH-like_DNA-bd_sf"/>
</dbReference>
<dbReference type="InterPro" id="IPR046348">
    <property type="entry name" value="SIS_dom_sf"/>
</dbReference>
<dbReference type="RefSeq" id="WP_238316926.1">
    <property type="nucleotide sequence ID" value="NZ_BQKV01000041.1"/>
</dbReference>
<dbReference type="PROSITE" id="PS51464">
    <property type="entry name" value="SIS"/>
    <property type="match status" value="1"/>
</dbReference>
<sequence>MTEPPVSVLTLLCSGIHFFNAEKRIADYILEDPKRVVDMTSAELAHASSTSEATVTRFCKKLGFENYRMFQLTLARDIVGERQTAEISYEVRLDNIEQSLQNILANKIGELQATIGAIEPENLKKVLAVLQNAQIIQIAAVGNTIPVALDAAFKLNQLGLRCVTGEISEKNAAFALTLTRQDALLLISNSGKSRRLYQIAQAARKNCVPIILITCDRRSPLAELADYLLISSNREQLLTTADFAFSRISAIAIVEVIYHFLLVSLLPKAKDNIARHEAMMRHDKSMPPPSQSL</sequence>
<dbReference type="GO" id="GO:0003677">
    <property type="term" value="F:DNA binding"/>
    <property type="evidence" value="ECO:0007669"/>
    <property type="project" value="UniProtKB-KW"/>
</dbReference>
<evidence type="ECO:0000259" key="5">
    <source>
        <dbReference type="PROSITE" id="PS51464"/>
    </source>
</evidence>
<dbReference type="GO" id="GO:1901135">
    <property type="term" value="P:carbohydrate derivative metabolic process"/>
    <property type="evidence" value="ECO:0007669"/>
    <property type="project" value="InterPro"/>
</dbReference>
<evidence type="ECO:0000256" key="1">
    <source>
        <dbReference type="ARBA" id="ARBA00023015"/>
    </source>
</evidence>
<name>A0AA37N005_9FIRM</name>
<evidence type="ECO:0000256" key="2">
    <source>
        <dbReference type="ARBA" id="ARBA00023125"/>
    </source>
</evidence>
<keyword evidence="3" id="KW-0804">Transcription</keyword>
<dbReference type="InterPro" id="IPR035472">
    <property type="entry name" value="RpiR-like_SIS"/>
</dbReference>
<evidence type="ECO:0000313" key="7">
    <source>
        <dbReference type="Proteomes" id="UP001055185"/>
    </source>
</evidence>
<protein>
    <submittedName>
        <fullName evidence="6">Transcriptional regulator</fullName>
    </submittedName>
</protein>
<dbReference type="CDD" id="cd05013">
    <property type="entry name" value="SIS_RpiR"/>
    <property type="match status" value="1"/>
</dbReference>
<dbReference type="Pfam" id="PF01380">
    <property type="entry name" value="SIS"/>
    <property type="match status" value="1"/>
</dbReference>
<gene>
    <name evidence="6" type="ORF">JCM17207_13630</name>
</gene>
<dbReference type="PANTHER" id="PTHR30514:SF1">
    <property type="entry name" value="HTH-TYPE TRANSCRIPTIONAL REGULATOR HEXR-RELATED"/>
    <property type="match status" value="1"/>
</dbReference>
<proteinExistence type="predicted"/>
<dbReference type="GO" id="GO:0097367">
    <property type="term" value="F:carbohydrate derivative binding"/>
    <property type="evidence" value="ECO:0007669"/>
    <property type="project" value="InterPro"/>
</dbReference>
<dbReference type="Pfam" id="PF01418">
    <property type="entry name" value="HTH_6"/>
    <property type="match status" value="1"/>
</dbReference>
<dbReference type="Gene3D" id="3.40.50.10490">
    <property type="entry name" value="Glucose-6-phosphate isomerase like protein, domain 1"/>
    <property type="match status" value="1"/>
</dbReference>
<dbReference type="GO" id="GO:0003700">
    <property type="term" value="F:DNA-binding transcription factor activity"/>
    <property type="evidence" value="ECO:0007669"/>
    <property type="project" value="InterPro"/>
</dbReference>
<keyword evidence="2" id="KW-0238">DNA-binding</keyword>
<organism evidence="6 7">
    <name type="scientific">Faecalibacterium gallinarum</name>
    <dbReference type="NCBI Taxonomy" id="2903556"/>
    <lineage>
        <taxon>Bacteria</taxon>
        <taxon>Bacillati</taxon>
        <taxon>Bacillota</taxon>
        <taxon>Clostridia</taxon>
        <taxon>Eubacteriales</taxon>
        <taxon>Oscillospiraceae</taxon>
        <taxon>Faecalibacterium</taxon>
    </lineage>
</organism>
<dbReference type="Gene3D" id="1.10.10.10">
    <property type="entry name" value="Winged helix-like DNA-binding domain superfamily/Winged helix DNA-binding domain"/>
    <property type="match status" value="1"/>
</dbReference>
<feature type="domain" description="SIS" evidence="5">
    <location>
        <begin position="126"/>
        <end position="267"/>
    </location>
</feature>
<dbReference type="EMBL" id="BQKV01000041">
    <property type="protein sequence ID" value="GJN64738.1"/>
    <property type="molecule type" value="Genomic_DNA"/>
</dbReference>
<evidence type="ECO:0000313" key="6">
    <source>
        <dbReference type="EMBL" id="GJN64738.1"/>
    </source>
</evidence>
<keyword evidence="1" id="KW-0805">Transcription regulation</keyword>
<dbReference type="InterPro" id="IPR047640">
    <property type="entry name" value="RpiR-like"/>
</dbReference>
<keyword evidence="7" id="KW-1185">Reference proteome</keyword>
<comment type="caution">
    <text evidence="6">The sequence shown here is derived from an EMBL/GenBank/DDBJ whole genome shotgun (WGS) entry which is preliminary data.</text>
</comment>